<feature type="coiled-coil region" evidence="2">
    <location>
        <begin position="159"/>
        <end position="186"/>
    </location>
</feature>
<dbReference type="NCBIfam" id="TIGR01730">
    <property type="entry name" value="RND_mfp"/>
    <property type="match status" value="1"/>
</dbReference>
<keyword evidence="2" id="KW-0175">Coiled coil</keyword>
<evidence type="ECO:0000256" key="1">
    <source>
        <dbReference type="ARBA" id="ARBA00009477"/>
    </source>
</evidence>
<dbReference type="Pfam" id="PF25989">
    <property type="entry name" value="YknX_C"/>
    <property type="match status" value="1"/>
</dbReference>
<evidence type="ECO:0000259" key="3">
    <source>
        <dbReference type="Pfam" id="PF25881"/>
    </source>
</evidence>
<dbReference type="InterPro" id="IPR058637">
    <property type="entry name" value="YknX-like_C"/>
</dbReference>
<evidence type="ECO:0000256" key="2">
    <source>
        <dbReference type="SAM" id="Coils"/>
    </source>
</evidence>
<proteinExistence type="inferred from homology"/>
<dbReference type="EMBL" id="CP036278">
    <property type="protein sequence ID" value="QDU56555.1"/>
    <property type="molecule type" value="Genomic_DNA"/>
</dbReference>
<evidence type="ECO:0000313" key="6">
    <source>
        <dbReference type="EMBL" id="QDU56555.1"/>
    </source>
</evidence>
<dbReference type="PANTHER" id="PTHR30469">
    <property type="entry name" value="MULTIDRUG RESISTANCE PROTEIN MDTA"/>
    <property type="match status" value="1"/>
</dbReference>
<feature type="domain" description="YbhG-like alpha-helical hairpin" evidence="3">
    <location>
        <begin position="124"/>
        <end position="251"/>
    </location>
</feature>
<gene>
    <name evidence="6" type="primary">czcB_1</name>
    <name evidence="6" type="ORF">Pan181_27650</name>
</gene>
<name>A0A518APB5_9BACT</name>
<dbReference type="KEGG" id="amuc:Pan181_27650"/>
<feature type="domain" description="YknX-like C-terminal permuted SH3-like" evidence="5">
    <location>
        <begin position="373"/>
        <end position="439"/>
    </location>
</feature>
<keyword evidence="7" id="KW-1185">Reference proteome</keyword>
<dbReference type="InterPro" id="IPR058792">
    <property type="entry name" value="Beta-barrel_RND_2"/>
</dbReference>
<evidence type="ECO:0000313" key="7">
    <source>
        <dbReference type="Proteomes" id="UP000315750"/>
    </source>
</evidence>
<comment type="similarity">
    <text evidence="1">Belongs to the membrane fusion protein (MFP) (TC 8.A.1) family.</text>
</comment>
<feature type="domain" description="CusB-like beta-barrel" evidence="4">
    <location>
        <begin position="294"/>
        <end position="363"/>
    </location>
</feature>
<dbReference type="Proteomes" id="UP000315750">
    <property type="component" value="Chromosome"/>
</dbReference>
<dbReference type="Gene3D" id="2.40.50.100">
    <property type="match status" value="2"/>
</dbReference>
<dbReference type="Gene3D" id="1.10.287.470">
    <property type="entry name" value="Helix hairpin bin"/>
    <property type="match status" value="1"/>
</dbReference>
<dbReference type="InterPro" id="IPR059052">
    <property type="entry name" value="HH_YbhG-like"/>
</dbReference>
<dbReference type="GO" id="GO:1990281">
    <property type="term" value="C:efflux pump complex"/>
    <property type="evidence" value="ECO:0007669"/>
    <property type="project" value="TreeGrafter"/>
</dbReference>
<dbReference type="AlphaFoldDB" id="A0A518APB5"/>
<dbReference type="Pfam" id="PF25954">
    <property type="entry name" value="Beta-barrel_RND_2"/>
    <property type="match status" value="1"/>
</dbReference>
<evidence type="ECO:0000259" key="5">
    <source>
        <dbReference type="Pfam" id="PF25989"/>
    </source>
</evidence>
<dbReference type="InterPro" id="IPR006143">
    <property type="entry name" value="RND_pump_MFP"/>
</dbReference>
<dbReference type="Gene3D" id="2.40.30.170">
    <property type="match status" value="1"/>
</dbReference>
<dbReference type="Gene3D" id="2.40.420.20">
    <property type="match status" value="1"/>
</dbReference>
<dbReference type="SUPFAM" id="SSF111369">
    <property type="entry name" value="HlyD-like secretion proteins"/>
    <property type="match status" value="2"/>
</dbReference>
<sequence length="453" mass="48635">MKSQRLDMQTALTGFLATLLLVTAGCNQPAPTEQEAAAYQIQTTSISVRVAPVMHQSLVTEKEFTGNLLPRRVTRIMAEVPGVVAEIPQVGAKFDIVVEGKHYSEQLGLTYGQPVTKGDLLLQLDTRDYEVDLQMAQAKLAKASADLAKLESWERAEEVTRLSALQAEAAARLEQAKRDRDRMQQLLPTHAISQAEFEESELAVATASAAVDSAAALVKRAQAGPTEEEIAVQRALVSQAEAEVEQSKIELSKTTLLAPYDGVITAINVEVGERVAASGDVLVELMDLSYLVAEIGIPESFVGAVKVGDQASVLASGSVEPVTGLVVAINERVDLETRTFRARVAIDNANARFKAGQFARVRIPFRPTTEETLVVPSEAIVFIEGQPHVYAVENGRAIAKQIELGLATDTSTQVVAGLAGDELVITDDPTLVTDQSEVVVESPPSTVVVYKQP</sequence>
<dbReference type="PROSITE" id="PS51257">
    <property type="entry name" value="PROKAR_LIPOPROTEIN"/>
    <property type="match status" value="1"/>
</dbReference>
<dbReference type="RefSeq" id="WP_197529239.1">
    <property type="nucleotide sequence ID" value="NZ_CP036278.1"/>
</dbReference>
<accession>A0A518APB5</accession>
<organism evidence="6 7">
    <name type="scientific">Aeoliella mucimassa</name>
    <dbReference type="NCBI Taxonomy" id="2527972"/>
    <lineage>
        <taxon>Bacteria</taxon>
        <taxon>Pseudomonadati</taxon>
        <taxon>Planctomycetota</taxon>
        <taxon>Planctomycetia</taxon>
        <taxon>Pirellulales</taxon>
        <taxon>Lacipirellulaceae</taxon>
        <taxon>Aeoliella</taxon>
    </lineage>
</organism>
<dbReference type="GO" id="GO:0015562">
    <property type="term" value="F:efflux transmembrane transporter activity"/>
    <property type="evidence" value="ECO:0007669"/>
    <property type="project" value="TreeGrafter"/>
</dbReference>
<dbReference type="Pfam" id="PF25881">
    <property type="entry name" value="HH_YBHG"/>
    <property type="match status" value="1"/>
</dbReference>
<evidence type="ECO:0000259" key="4">
    <source>
        <dbReference type="Pfam" id="PF25954"/>
    </source>
</evidence>
<protein>
    <submittedName>
        <fullName evidence="6">Cobalt-zinc-cadmium resistance protein CzcB</fullName>
    </submittedName>
</protein>
<reference evidence="6 7" key="1">
    <citation type="submission" date="2019-02" db="EMBL/GenBank/DDBJ databases">
        <title>Deep-cultivation of Planctomycetes and their phenomic and genomic characterization uncovers novel biology.</title>
        <authorList>
            <person name="Wiegand S."/>
            <person name="Jogler M."/>
            <person name="Boedeker C."/>
            <person name="Pinto D."/>
            <person name="Vollmers J."/>
            <person name="Rivas-Marin E."/>
            <person name="Kohn T."/>
            <person name="Peeters S.H."/>
            <person name="Heuer A."/>
            <person name="Rast P."/>
            <person name="Oberbeckmann S."/>
            <person name="Bunk B."/>
            <person name="Jeske O."/>
            <person name="Meyerdierks A."/>
            <person name="Storesund J.E."/>
            <person name="Kallscheuer N."/>
            <person name="Luecker S."/>
            <person name="Lage O.M."/>
            <person name="Pohl T."/>
            <person name="Merkel B.J."/>
            <person name="Hornburger P."/>
            <person name="Mueller R.-W."/>
            <person name="Bruemmer F."/>
            <person name="Labrenz M."/>
            <person name="Spormann A.M."/>
            <person name="Op den Camp H."/>
            <person name="Overmann J."/>
            <person name="Amann R."/>
            <person name="Jetten M.S.M."/>
            <person name="Mascher T."/>
            <person name="Medema M.H."/>
            <person name="Devos D.P."/>
            <person name="Kaster A.-K."/>
            <person name="Ovreas L."/>
            <person name="Rohde M."/>
            <person name="Galperin M.Y."/>
            <person name="Jogler C."/>
        </authorList>
    </citation>
    <scope>NUCLEOTIDE SEQUENCE [LARGE SCALE GENOMIC DNA]</scope>
    <source>
        <strain evidence="6 7">Pan181</strain>
    </source>
</reference>